<feature type="coiled-coil region" evidence="1">
    <location>
        <begin position="127"/>
        <end position="161"/>
    </location>
</feature>
<dbReference type="AlphaFoldDB" id="V5GNP4"/>
<evidence type="ECO:0000256" key="1">
    <source>
        <dbReference type="SAM" id="Coils"/>
    </source>
</evidence>
<proteinExistence type="predicted"/>
<sequence>MSLDKFGRSSHRHRDFNERHIPHAIGFSFTPDGNIDLRNLRICNVSSPLEDNDVVNKKTLSEIVNDEMLKLHKEIIKVFEDRLNLVSNSFKNEVDNVEKKFVRNRGLPSSAAIKLQKDVTKSEKDVRAELTKHKDHIMNELKNIEKRYKVLEDRIHIVENQMTLAIINLKEEKLKAAIK</sequence>
<organism evidence="2">
    <name type="scientific">Anoplophora glabripennis</name>
    <name type="common">Asian longhorn beetle</name>
    <name type="synonym">Anoplophora nobilis</name>
    <dbReference type="NCBI Taxonomy" id="217634"/>
    <lineage>
        <taxon>Eukaryota</taxon>
        <taxon>Metazoa</taxon>
        <taxon>Ecdysozoa</taxon>
        <taxon>Arthropoda</taxon>
        <taxon>Hexapoda</taxon>
        <taxon>Insecta</taxon>
        <taxon>Pterygota</taxon>
        <taxon>Neoptera</taxon>
        <taxon>Endopterygota</taxon>
        <taxon>Coleoptera</taxon>
        <taxon>Polyphaga</taxon>
        <taxon>Cucujiformia</taxon>
        <taxon>Chrysomeloidea</taxon>
        <taxon>Cerambycidae</taxon>
        <taxon>Lamiinae</taxon>
        <taxon>Lamiini</taxon>
        <taxon>Anoplophora</taxon>
    </lineage>
</organism>
<accession>V5GNP4</accession>
<dbReference type="EMBL" id="GALX01005239">
    <property type="protein sequence ID" value="JAB63227.1"/>
    <property type="molecule type" value="Transcribed_RNA"/>
</dbReference>
<reference evidence="2" key="1">
    <citation type="submission" date="2013-07" db="EMBL/GenBank/DDBJ databases">
        <title>Midgut Transcriptome Profiling of Anoplphora glabripennis, a Lignocellulose Degrading, Wood-Boring Cerambycid.</title>
        <authorList>
            <person name="Scully E.D."/>
            <person name="Hoover K."/>
            <person name="Carlson J.E."/>
            <person name="Tien M."/>
            <person name="Geib S.M."/>
        </authorList>
    </citation>
    <scope>NUCLEOTIDE SEQUENCE</scope>
</reference>
<keyword evidence="1" id="KW-0175">Coiled coil</keyword>
<evidence type="ECO:0000313" key="2">
    <source>
        <dbReference type="EMBL" id="JAB63227.1"/>
    </source>
</evidence>
<protein>
    <submittedName>
        <fullName evidence="2">Uncharacterized protein</fullName>
    </submittedName>
</protein>
<name>V5GNP4_ANOGL</name>
<feature type="non-terminal residue" evidence="2">
    <location>
        <position position="179"/>
    </location>
</feature>